<organism evidence="1 3">
    <name type="scientific">Mycena rosella</name>
    <name type="common">Pink bonnet</name>
    <name type="synonym">Agaricus rosellus</name>
    <dbReference type="NCBI Taxonomy" id="1033263"/>
    <lineage>
        <taxon>Eukaryota</taxon>
        <taxon>Fungi</taxon>
        <taxon>Dikarya</taxon>
        <taxon>Basidiomycota</taxon>
        <taxon>Agaricomycotina</taxon>
        <taxon>Agaricomycetes</taxon>
        <taxon>Agaricomycetidae</taxon>
        <taxon>Agaricales</taxon>
        <taxon>Marasmiineae</taxon>
        <taxon>Mycenaceae</taxon>
        <taxon>Mycena</taxon>
    </lineage>
</organism>
<accession>A0AAD7C6Y9</accession>
<sequence>MFGTALTCNFSVRGAGGCPLRFSAAVCSVVGTDFPLAAGTLRTWGPGSRVSQAGYFRL</sequence>
<name>A0AAD7C6Y9_MYCRO</name>
<dbReference type="EMBL" id="JARKIE010000420">
    <property type="protein sequence ID" value="KAJ7640928.1"/>
    <property type="molecule type" value="Genomic_DNA"/>
</dbReference>
<dbReference type="Proteomes" id="UP001221757">
    <property type="component" value="Unassembled WGS sequence"/>
</dbReference>
<reference evidence="1" key="1">
    <citation type="submission" date="2023-03" db="EMBL/GenBank/DDBJ databases">
        <title>Massive genome expansion in bonnet fungi (Mycena s.s.) driven by repeated elements and novel gene families across ecological guilds.</title>
        <authorList>
            <consortium name="Lawrence Berkeley National Laboratory"/>
            <person name="Harder C.B."/>
            <person name="Miyauchi S."/>
            <person name="Viragh M."/>
            <person name="Kuo A."/>
            <person name="Thoen E."/>
            <person name="Andreopoulos B."/>
            <person name="Lu D."/>
            <person name="Skrede I."/>
            <person name="Drula E."/>
            <person name="Henrissat B."/>
            <person name="Morin E."/>
            <person name="Kohler A."/>
            <person name="Barry K."/>
            <person name="LaButti K."/>
            <person name="Morin E."/>
            <person name="Salamov A."/>
            <person name="Lipzen A."/>
            <person name="Mereny Z."/>
            <person name="Hegedus B."/>
            <person name="Baldrian P."/>
            <person name="Stursova M."/>
            <person name="Weitz H."/>
            <person name="Taylor A."/>
            <person name="Grigoriev I.V."/>
            <person name="Nagy L.G."/>
            <person name="Martin F."/>
            <person name="Kauserud H."/>
        </authorList>
    </citation>
    <scope>NUCLEOTIDE SEQUENCE</scope>
    <source>
        <strain evidence="1">CBHHK067</strain>
    </source>
</reference>
<evidence type="ECO:0000313" key="3">
    <source>
        <dbReference type="Proteomes" id="UP001221757"/>
    </source>
</evidence>
<gene>
    <name evidence="2" type="ORF">B0H17DRAFT_1105106</name>
    <name evidence="1" type="ORF">B0H17DRAFT_1105376</name>
</gene>
<protein>
    <submittedName>
        <fullName evidence="1">Uncharacterized protein</fullName>
    </submittedName>
</protein>
<evidence type="ECO:0000313" key="1">
    <source>
        <dbReference type="EMBL" id="KAJ7640621.1"/>
    </source>
</evidence>
<evidence type="ECO:0000313" key="2">
    <source>
        <dbReference type="EMBL" id="KAJ7640928.1"/>
    </source>
</evidence>
<dbReference type="EMBL" id="JARKIE010000424">
    <property type="protein sequence ID" value="KAJ7640621.1"/>
    <property type="molecule type" value="Genomic_DNA"/>
</dbReference>
<dbReference type="AlphaFoldDB" id="A0AAD7C6Y9"/>
<proteinExistence type="predicted"/>
<keyword evidence="3" id="KW-1185">Reference proteome</keyword>
<comment type="caution">
    <text evidence="1">The sequence shown here is derived from an EMBL/GenBank/DDBJ whole genome shotgun (WGS) entry which is preliminary data.</text>
</comment>